<keyword evidence="2" id="KW-1185">Reference proteome</keyword>
<dbReference type="PANTHER" id="PTHR41317:SF1">
    <property type="entry name" value="PD-(D_E)XK NUCLEASE FAMILY TRANSPOSASE"/>
    <property type="match status" value="1"/>
</dbReference>
<sequence length="272" mass="32225">MPYQRKRTLQELNLSDDFLFSKVFSDAEVCRQVLEKILKVKIKKIKFVESQKSIDLVMESKAIRLDIYVQDEEETIYNVEMQRGKHKNLAKRSRYYQGSVDLDFIQKGSDYLELCKSFVIFICTFDPFGKGRHIYSFENYCIEDQSLKLNDETTKIFLNTRGVMDDVDEEMKELLSYVENSTDTYVAQTKSELVHQLHDRVNRIKQDKRLEVEYMTLYEIFKEEFEDGKIEGKREEKVEIAKNLLDVLDDETIALKTGLTIEEVQRLRNENK</sequence>
<dbReference type="NCBIfam" id="TIGR01784">
    <property type="entry name" value="T_den_put_tspse"/>
    <property type="match status" value="1"/>
</dbReference>
<evidence type="ECO:0000313" key="2">
    <source>
        <dbReference type="Proteomes" id="UP001432099"/>
    </source>
</evidence>
<reference evidence="1" key="1">
    <citation type="journal article" date="2024" name="Int. J. Syst. Evol. Microbiol.">
        <title>Turicibacter faecis sp. nov., isolated from faeces of heart failure mouse model.</title>
        <authorList>
            <person name="Imamura Y."/>
            <person name="Motooka D."/>
            <person name="Nakajima Y."/>
            <person name="Ito S."/>
            <person name="Kitakaze M."/>
            <person name="Iida T."/>
            <person name="Nakamura S."/>
        </authorList>
    </citation>
    <scope>NUCLEOTIDE SEQUENCE</scope>
    <source>
        <strain evidence="1">TC023</strain>
    </source>
</reference>
<dbReference type="RefSeq" id="WP_262950236.1">
    <property type="nucleotide sequence ID" value="NZ_AP028127.1"/>
</dbReference>
<organism evidence="1 2">
    <name type="scientific">Turicibacter faecis</name>
    <dbReference type="NCBI Taxonomy" id="2963365"/>
    <lineage>
        <taxon>Bacteria</taxon>
        <taxon>Bacillati</taxon>
        <taxon>Bacillota</taxon>
        <taxon>Erysipelotrichia</taxon>
        <taxon>Erysipelotrichales</taxon>
        <taxon>Turicibacteraceae</taxon>
        <taxon>Turicibacter</taxon>
    </lineage>
</organism>
<gene>
    <name evidence="1" type="ORF">T23_13810</name>
</gene>
<evidence type="ECO:0008006" key="3">
    <source>
        <dbReference type="Google" id="ProtNLM"/>
    </source>
</evidence>
<dbReference type="InterPro" id="IPR010106">
    <property type="entry name" value="RpnA"/>
</dbReference>
<dbReference type="EMBL" id="AP028127">
    <property type="protein sequence ID" value="BEH91279.1"/>
    <property type="molecule type" value="Genomic_DNA"/>
</dbReference>
<evidence type="ECO:0000313" key="1">
    <source>
        <dbReference type="EMBL" id="BEH91279.1"/>
    </source>
</evidence>
<name>A0ABM8IN34_9FIRM</name>
<dbReference type="Proteomes" id="UP001432099">
    <property type="component" value="Chromosome"/>
</dbReference>
<dbReference type="Pfam" id="PF12784">
    <property type="entry name" value="PDDEXK_2"/>
    <property type="match status" value="1"/>
</dbReference>
<proteinExistence type="predicted"/>
<dbReference type="PANTHER" id="PTHR41317">
    <property type="entry name" value="PD-(D_E)XK NUCLEASE FAMILY TRANSPOSASE"/>
    <property type="match status" value="1"/>
</dbReference>
<accession>A0ABM8IN34</accession>
<protein>
    <recommendedName>
        <fullName evidence="3">Rpn family recombination-promoting nuclease/putative transposase</fullName>
    </recommendedName>
</protein>